<keyword evidence="4" id="KW-0456">Lyase</keyword>
<dbReference type="Pfam" id="PF01974">
    <property type="entry name" value="tRNA_int_endo"/>
    <property type="match status" value="1"/>
</dbReference>
<feature type="domain" description="tRNA intron endonuclease catalytic" evidence="6">
    <location>
        <begin position="100"/>
        <end position="149"/>
    </location>
</feature>
<dbReference type="Proteomes" id="UP000053766">
    <property type="component" value="Unassembled WGS sequence"/>
</dbReference>
<evidence type="ECO:0000313" key="8">
    <source>
        <dbReference type="Proteomes" id="UP000053766"/>
    </source>
</evidence>
<dbReference type="GO" id="GO:0005634">
    <property type="term" value="C:nucleus"/>
    <property type="evidence" value="ECO:0007669"/>
    <property type="project" value="UniProtKB-ARBA"/>
</dbReference>
<protein>
    <recommendedName>
        <fullName evidence="2">tRNA-intron lyase</fullName>
        <ecNumber evidence="2">4.6.1.16</ecNumber>
    </recommendedName>
</protein>
<evidence type="ECO:0000256" key="1">
    <source>
        <dbReference type="ARBA" id="ARBA00008078"/>
    </source>
</evidence>
<dbReference type="Gene3D" id="3.40.1350.10">
    <property type="match status" value="1"/>
</dbReference>
<sequence>MIAQSAVSSGNEAPYILAPEQVTLLVLYGAARVRELQKTSKAGDAGNIVSDGVLETELTGPEEEKRETSKQSVVNLLRIEEDSTLYRWMDDFEVPVPCTRLPSDVHAKYLIDFVLDDGNLSPLDIISLVRLATQVKKTLVIAIVASDSNLPHYIRLEWFKSYTKERESDSLPDSNSTS</sequence>
<accession>A0A0D8XM71</accession>
<evidence type="ECO:0000256" key="3">
    <source>
        <dbReference type="ARBA" id="ARBA00022694"/>
    </source>
</evidence>
<organism evidence="7 8">
    <name type="scientific">Dictyocaulus viviparus</name>
    <name type="common">Bovine lungworm</name>
    <dbReference type="NCBI Taxonomy" id="29172"/>
    <lineage>
        <taxon>Eukaryota</taxon>
        <taxon>Metazoa</taxon>
        <taxon>Ecdysozoa</taxon>
        <taxon>Nematoda</taxon>
        <taxon>Chromadorea</taxon>
        <taxon>Rhabditida</taxon>
        <taxon>Rhabditina</taxon>
        <taxon>Rhabditomorpha</taxon>
        <taxon>Strongyloidea</taxon>
        <taxon>Metastrongylidae</taxon>
        <taxon>Dictyocaulus</taxon>
    </lineage>
</organism>
<evidence type="ECO:0000259" key="6">
    <source>
        <dbReference type="Pfam" id="PF01974"/>
    </source>
</evidence>
<gene>
    <name evidence="7" type="ORF">DICVIV_09086</name>
</gene>
<proteinExistence type="inferred from homology"/>
<dbReference type="GO" id="GO:0000379">
    <property type="term" value="P:tRNA-type intron splice site recognition and cleavage"/>
    <property type="evidence" value="ECO:0007669"/>
    <property type="project" value="TreeGrafter"/>
</dbReference>
<evidence type="ECO:0000256" key="4">
    <source>
        <dbReference type="ARBA" id="ARBA00023239"/>
    </source>
</evidence>
<keyword evidence="7" id="KW-0378">Hydrolase</keyword>
<dbReference type="SUPFAM" id="SSF53032">
    <property type="entry name" value="tRNA-intron endonuclease catalytic domain-like"/>
    <property type="match status" value="1"/>
</dbReference>
<dbReference type="OrthoDB" id="10256176at2759"/>
<dbReference type="InterPro" id="IPR036167">
    <property type="entry name" value="tRNA_intron_Endo_cat-like_sf"/>
</dbReference>
<reference evidence="7 8" key="1">
    <citation type="submission" date="2013-11" db="EMBL/GenBank/DDBJ databases">
        <title>Draft genome of the bovine lungworm Dictyocaulus viviparus.</title>
        <authorList>
            <person name="Mitreva M."/>
        </authorList>
    </citation>
    <scope>NUCLEOTIDE SEQUENCE [LARGE SCALE GENOMIC DNA]</scope>
    <source>
        <strain evidence="7 8">HannoverDv2000</strain>
    </source>
</reference>
<dbReference type="AlphaFoldDB" id="A0A0D8XM71"/>
<dbReference type="InterPro" id="IPR011856">
    <property type="entry name" value="tRNA_endonuc-like_dom_sf"/>
</dbReference>
<keyword evidence="7" id="KW-0255">Endonuclease</keyword>
<dbReference type="EC" id="4.6.1.16" evidence="2"/>
<dbReference type="EMBL" id="KN716441">
    <property type="protein sequence ID" value="KJH44894.1"/>
    <property type="molecule type" value="Genomic_DNA"/>
</dbReference>
<dbReference type="GO" id="GO:0000213">
    <property type="term" value="F:tRNA-intron lyase activity"/>
    <property type="evidence" value="ECO:0007669"/>
    <property type="project" value="UniProtKB-EC"/>
</dbReference>
<dbReference type="PANTHER" id="PTHR13070">
    <property type="entry name" value="TRNA-SPLICING ENDONUCLEASE SUBUNIT SEN34-RELATED"/>
    <property type="match status" value="1"/>
</dbReference>
<dbReference type="CDD" id="cd22363">
    <property type="entry name" value="tRNA-intron_lyase_C"/>
    <property type="match status" value="1"/>
</dbReference>
<evidence type="ECO:0000256" key="2">
    <source>
        <dbReference type="ARBA" id="ARBA00012573"/>
    </source>
</evidence>
<evidence type="ECO:0000313" key="7">
    <source>
        <dbReference type="EMBL" id="KJH44894.1"/>
    </source>
</evidence>
<name>A0A0D8XM71_DICVI</name>
<comment type="catalytic activity">
    <reaction evidence="5">
        <text>pretRNA = a 3'-half-tRNA molecule with a 5'-OH end + a 5'-half-tRNA molecule with a 2',3'-cyclic phosphate end + an intron with a 2',3'-cyclic phosphate and a 5'-hydroxyl terminus.</text>
        <dbReference type="EC" id="4.6.1.16"/>
    </reaction>
</comment>
<keyword evidence="3" id="KW-0819">tRNA processing</keyword>
<dbReference type="PANTHER" id="PTHR13070:SF0">
    <property type="entry name" value="TRNA-SPLICING ENDONUCLEASE SUBUNIT SEN34"/>
    <property type="match status" value="1"/>
</dbReference>
<comment type="similarity">
    <text evidence="1">Belongs to the tRNA-intron endonuclease family.</text>
</comment>
<dbReference type="STRING" id="29172.A0A0D8XM71"/>
<dbReference type="GO" id="GO:0003676">
    <property type="term" value="F:nucleic acid binding"/>
    <property type="evidence" value="ECO:0007669"/>
    <property type="project" value="InterPro"/>
</dbReference>
<keyword evidence="8" id="KW-1185">Reference proteome</keyword>
<dbReference type="InterPro" id="IPR006677">
    <property type="entry name" value="tRNA_intron_Endonuc_cat-like"/>
</dbReference>
<keyword evidence="7" id="KW-0540">Nuclease</keyword>
<reference evidence="8" key="2">
    <citation type="journal article" date="2016" name="Sci. Rep.">
        <title>Dictyocaulus viviparus genome, variome and transcriptome elucidate lungworm biology and support future intervention.</title>
        <authorList>
            <person name="McNulty S.N."/>
            <person name="Strube C."/>
            <person name="Rosa B.A."/>
            <person name="Martin J.C."/>
            <person name="Tyagi R."/>
            <person name="Choi Y.J."/>
            <person name="Wang Q."/>
            <person name="Hallsworth Pepin K."/>
            <person name="Zhang X."/>
            <person name="Ozersky P."/>
            <person name="Wilson R.K."/>
            <person name="Sternberg P.W."/>
            <person name="Gasser R.B."/>
            <person name="Mitreva M."/>
        </authorList>
    </citation>
    <scope>NUCLEOTIDE SEQUENCE [LARGE SCALE GENOMIC DNA]</scope>
    <source>
        <strain evidence="8">HannoverDv2000</strain>
    </source>
</reference>
<evidence type="ECO:0000256" key="5">
    <source>
        <dbReference type="ARBA" id="ARBA00034031"/>
    </source>
</evidence>